<proteinExistence type="predicted"/>
<evidence type="ECO:0000313" key="3">
    <source>
        <dbReference type="Proteomes" id="UP001623348"/>
    </source>
</evidence>
<evidence type="ECO:0000313" key="2">
    <source>
        <dbReference type="EMBL" id="GAB0207188.1"/>
    </source>
</evidence>
<keyword evidence="3" id="KW-1185">Reference proteome</keyword>
<dbReference type="AlphaFoldDB" id="A0ABC9YAV3"/>
<name>A0ABC9YAV3_GRUJA</name>
<accession>A0ABC9YAV3</accession>
<protein>
    <submittedName>
        <fullName evidence="2">Mitochondrial enolase superfamily member 1</fullName>
    </submittedName>
</protein>
<dbReference type="EMBL" id="BAAFJT010000183">
    <property type="protein sequence ID" value="GAB0207188.1"/>
    <property type="molecule type" value="Genomic_DNA"/>
</dbReference>
<dbReference type="Proteomes" id="UP001623348">
    <property type="component" value="Unassembled WGS sequence"/>
</dbReference>
<organism evidence="2 3">
    <name type="scientific">Grus japonensis</name>
    <name type="common">Japanese crane</name>
    <name type="synonym">Red-crowned crane</name>
    <dbReference type="NCBI Taxonomy" id="30415"/>
    <lineage>
        <taxon>Eukaryota</taxon>
        <taxon>Metazoa</taxon>
        <taxon>Chordata</taxon>
        <taxon>Craniata</taxon>
        <taxon>Vertebrata</taxon>
        <taxon>Euteleostomi</taxon>
        <taxon>Archelosauria</taxon>
        <taxon>Archosauria</taxon>
        <taxon>Dinosauria</taxon>
        <taxon>Saurischia</taxon>
        <taxon>Theropoda</taxon>
        <taxon>Coelurosauria</taxon>
        <taxon>Aves</taxon>
        <taxon>Neognathae</taxon>
        <taxon>Neoaves</taxon>
        <taxon>Gruiformes</taxon>
        <taxon>Gruidae</taxon>
        <taxon>Grus</taxon>
    </lineage>
</organism>
<comment type="caution">
    <text evidence="2">The sequence shown here is derived from an EMBL/GenBank/DDBJ whole genome shotgun (WGS) entry which is preliminary data.</text>
</comment>
<sequence>MPAGSKTDPPLAKAKPISASVITYLRRKTKQLEGAFAAGERSEKMQETLQTPRSVQKEGEEVLQLRDDRKRCSITVTMGHTWTRENVGPLRNETGDLVTQDMEKAEVLNDFFASVFTGKCLSHTAQVTEGRDWENAELPTVGEDQVREYLRNLKVHRSMGPEEMHPGS</sequence>
<reference evidence="2 3" key="1">
    <citation type="submission" date="2024-06" db="EMBL/GenBank/DDBJ databases">
        <title>The draft genome of Grus japonensis, version 3.</title>
        <authorList>
            <person name="Nabeshima K."/>
            <person name="Suzuki S."/>
            <person name="Onuma M."/>
        </authorList>
    </citation>
    <scope>NUCLEOTIDE SEQUENCE [LARGE SCALE GENOMIC DNA]</scope>
    <source>
        <strain evidence="2 3">451A</strain>
    </source>
</reference>
<gene>
    <name evidence="2" type="ORF">GRJ2_003184400</name>
</gene>
<evidence type="ECO:0000256" key="1">
    <source>
        <dbReference type="SAM" id="MobiDB-lite"/>
    </source>
</evidence>
<feature type="region of interest" description="Disordered" evidence="1">
    <location>
        <begin position="35"/>
        <end position="54"/>
    </location>
</feature>